<feature type="region of interest" description="Disordered" evidence="1">
    <location>
        <begin position="364"/>
        <end position="422"/>
    </location>
</feature>
<feature type="region of interest" description="Disordered" evidence="1">
    <location>
        <begin position="807"/>
        <end position="839"/>
    </location>
</feature>
<name>A0A9Q1L1C8_9SOLA</name>
<evidence type="ECO:0000313" key="3">
    <source>
        <dbReference type="Proteomes" id="UP001152561"/>
    </source>
</evidence>
<protein>
    <submittedName>
        <fullName evidence="2">Uncharacterized protein</fullName>
    </submittedName>
</protein>
<dbReference type="EMBL" id="JAJAGQ010000024">
    <property type="protein sequence ID" value="KAJ8526585.1"/>
    <property type="molecule type" value="Genomic_DNA"/>
</dbReference>
<evidence type="ECO:0000313" key="2">
    <source>
        <dbReference type="EMBL" id="KAJ8526585.1"/>
    </source>
</evidence>
<dbReference type="Proteomes" id="UP001152561">
    <property type="component" value="Unassembled WGS sequence"/>
</dbReference>
<comment type="caution">
    <text evidence="2">The sequence shown here is derived from an EMBL/GenBank/DDBJ whole genome shotgun (WGS) entry which is preliminary data.</text>
</comment>
<keyword evidence="3" id="KW-1185">Reference proteome</keyword>
<feature type="compositionally biased region" description="Basic and acidic residues" evidence="1">
    <location>
        <begin position="368"/>
        <end position="394"/>
    </location>
</feature>
<reference evidence="3" key="1">
    <citation type="journal article" date="2023" name="Proc. Natl. Acad. Sci. U.S.A.">
        <title>Genomic and structural basis for evolution of tropane alkaloid biosynthesis.</title>
        <authorList>
            <person name="Wanga Y.-J."/>
            <person name="Taina T."/>
            <person name="Yua J.-Y."/>
            <person name="Lia J."/>
            <person name="Xua B."/>
            <person name="Chenc J."/>
            <person name="D'Auriad J.C."/>
            <person name="Huanga J.-P."/>
            <person name="Huanga S.-X."/>
        </authorList>
    </citation>
    <scope>NUCLEOTIDE SEQUENCE [LARGE SCALE GENOMIC DNA]</scope>
    <source>
        <strain evidence="3">cv. KIB-2019</strain>
    </source>
</reference>
<proteinExistence type="predicted"/>
<feature type="compositionally biased region" description="Basic and acidic residues" evidence="1">
    <location>
        <begin position="180"/>
        <end position="195"/>
    </location>
</feature>
<feature type="compositionally biased region" description="Polar residues" evidence="1">
    <location>
        <begin position="165"/>
        <end position="179"/>
    </location>
</feature>
<feature type="compositionally biased region" description="Polar residues" evidence="1">
    <location>
        <begin position="906"/>
        <end position="917"/>
    </location>
</feature>
<feature type="region of interest" description="Disordered" evidence="1">
    <location>
        <begin position="152"/>
        <end position="210"/>
    </location>
</feature>
<dbReference type="AlphaFoldDB" id="A0A9Q1L1C8"/>
<dbReference type="PANTHER" id="PTHR35504:SF1">
    <property type="entry name" value="PROTEIN EMBRYONIC FLOWER 1"/>
    <property type="match status" value="1"/>
</dbReference>
<dbReference type="GO" id="GO:0009910">
    <property type="term" value="P:negative regulation of flower development"/>
    <property type="evidence" value="ECO:0007669"/>
    <property type="project" value="InterPro"/>
</dbReference>
<sequence>MRKKDKKTCSPFGSSSKPKEQLPPLDIPKFKWWLCDDCIREVGADESAGDEIGDVSVHTGSTAAATHKLTKMKFVSEPQNGDGSKAVMDDSVDTSDDEFISSRKRNKPICNVVGNNTVKAAKSLGDGTGLGGVRIEEIGNPATEVIVSKQCSSREIESKSPVANVLNNSTNSEPIPSNDGNDKVVPHNSEKEKGSRNGQRTASNTSDQIEVLGNNEKVLNMSNVKLRGLPSLGSRKGTETSKGGDANLAENRQGYLHEDIKNNLPRQKTPKVRLITDLLGGIVNLETSCANAERFSATNEKNVHPGFVPSEPDTVGAPKDIVSVLEDLGKGIKISLKKRNMSQEDRCKSGMNLDGKMGKRLKALNQNKKAERSPMEIEVTDSRRGENGPDREQRLLISSKSVKINKHKSDKDSGVSRKKHKQTPVFGGYSLQIPLEGKNIDIGTNRYGANILLQSSPASTSTGKVERHLRNDDESLHGKEMDSGLNWNSNKLLEVRHALNVAPDKNLQRESSSKGKDVVQMLIGIGMVTHQPEKELTIKEKLDLSLSSYRSAQKHVENDTIQTKSTTHWPLNLQKGNKSSDPLSAKLNQSIYLQETPHPSSKANLNEVQGHSYVVKPQKDHQLKKVMEKGPSDIVSPMNIVEMLARNQYERNLAQTQSNLMIERNGNGGVRCLNPGSTNFYPVHANINADVGALRGNILHLPNVKANNTEMAQVQEMQFKLFGASTQIQQKPSNRVQVSAPVPTRWGLQHVEGPKPVWFPAAQNILFGHGNPQNYVNQSNNRLVLGQAPGLVQKGRTISDIKTVDPKSLKKPKNQECSSKGFGSSNSKERPFSPCNNHPPINMDGNQSILFNGSFLSYNHSPSVYMGGYAAGQSSRQPVPYFQDQVSLQPQGQEKKRKSHAPSLLGGTTLQQSSGLMRTTRAPESREIIGASSSKVVSLQDHNTSESTGVRGCSTPVAVLPISSILETDPPCLFNQNSTDIVDADDEKYMRTVEDQKRRDKSVLRENSGGVHLDGRKRQRRKERPGRMPLGCRAS</sequence>
<feature type="region of interest" description="Disordered" evidence="1">
    <location>
        <begin position="1"/>
        <end position="24"/>
    </location>
</feature>
<evidence type="ECO:0000256" key="1">
    <source>
        <dbReference type="SAM" id="MobiDB-lite"/>
    </source>
</evidence>
<feature type="compositionally biased region" description="Basic and acidic residues" evidence="1">
    <location>
        <begin position="993"/>
        <end position="1004"/>
    </location>
</feature>
<feature type="compositionally biased region" description="Basic residues" evidence="1">
    <location>
        <begin position="1015"/>
        <end position="1024"/>
    </location>
</feature>
<feature type="region of interest" description="Disordered" evidence="1">
    <location>
        <begin position="888"/>
        <end position="917"/>
    </location>
</feature>
<dbReference type="PANTHER" id="PTHR35504">
    <property type="entry name" value="PROTEIN EMBRYONIC FLOWER 1"/>
    <property type="match status" value="1"/>
</dbReference>
<dbReference type="GO" id="GO:0048367">
    <property type="term" value="P:shoot system development"/>
    <property type="evidence" value="ECO:0007669"/>
    <property type="project" value="InterPro"/>
</dbReference>
<feature type="compositionally biased region" description="Polar residues" evidence="1">
    <location>
        <begin position="196"/>
        <end position="208"/>
    </location>
</feature>
<accession>A0A9Q1L1C8</accession>
<dbReference type="InterPro" id="IPR034583">
    <property type="entry name" value="EMF1"/>
</dbReference>
<dbReference type="GO" id="GO:0045892">
    <property type="term" value="P:negative regulation of DNA-templated transcription"/>
    <property type="evidence" value="ECO:0007669"/>
    <property type="project" value="InterPro"/>
</dbReference>
<gene>
    <name evidence="2" type="ORF">K7X08_029062</name>
</gene>
<dbReference type="OrthoDB" id="754229at2759"/>
<feature type="region of interest" description="Disordered" evidence="1">
    <location>
        <begin position="993"/>
        <end position="1035"/>
    </location>
</feature>
<feature type="compositionally biased region" description="Polar residues" evidence="1">
    <location>
        <begin position="815"/>
        <end position="826"/>
    </location>
</feature>
<organism evidence="2 3">
    <name type="scientific">Anisodus acutangulus</name>
    <dbReference type="NCBI Taxonomy" id="402998"/>
    <lineage>
        <taxon>Eukaryota</taxon>
        <taxon>Viridiplantae</taxon>
        <taxon>Streptophyta</taxon>
        <taxon>Embryophyta</taxon>
        <taxon>Tracheophyta</taxon>
        <taxon>Spermatophyta</taxon>
        <taxon>Magnoliopsida</taxon>
        <taxon>eudicotyledons</taxon>
        <taxon>Gunneridae</taxon>
        <taxon>Pentapetalae</taxon>
        <taxon>asterids</taxon>
        <taxon>lamiids</taxon>
        <taxon>Solanales</taxon>
        <taxon>Solanaceae</taxon>
        <taxon>Solanoideae</taxon>
        <taxon>Hyoscyameae</taxon>
        <taxon>Anisodus</taxon>
    </lineage>
</organism>